<evidence type="ECO:0000256" key="4">
    <source>
        <dbReference type="ARBA" id="ARBA00022514"/>
    </source>
</evidence>
<dbReference type="GO" id="GO:0008009">
    <property type="term" value="F:chemokine activity"/>
    <property type="evidence" value="ECO:0007669"/>
    <property type="project" value="InterPro"/>
</dbReference>
<dbReference type="Proteomes" id="UP000752171">
    <property type="component" value="Unassembled WGS sequence"/>
</dbReference>
<dbReference type="GO" id="GO:0005615">
    <property type="term" value="C:extracellular space"/>
    <property type="evidence" value="ECO:0007669"/>
    <property type="project" value="UniProtKB-KW"/>
</dbReference>
<evidence type="ECO:0000256" key="6">
    <source>
        <dbReference type="ARBA" id="ARBA00022729"/>
    </source>
</evidence>
<gene>
    <name evidence="13" type="primary">CCL13</name>
    <name evidence="13" type="ORF">AMEX_G12976</name>
</gene>
<comment type="subcellular location">
    <subcellularLocation>
        <location evidence="1 10">Secreted</location>
    </subcellularLocation>
</comment>
<proteinExistence type="inferred from homology"/>
<dbReference type="EMBL" id="JAICCE010000010">
    <property type="protein sequence ID" value="KAG9272031.1"/>
    <property type="molecule type" value="Genomic_DNA"/>
</dbReference>
<feature type="chain" id="PRO_5035963573" description="C-C motif chemokine" evidence="10">
    <location>
        <begin position="22"/>
        <end position="112"/>
    </location>
</feature>
<evidence type="ECO:0000256" key="1">
    <source>
        <dbReference type="ARBA" id="ARBA00004613"/>
    </source>
</evidence>
<keyword evidence="7" id="KW-1015">Disulfide bond</keyword>
<evidence type="ECO:0000256" key="7">
    <source>
        <dbReference type="ARBA" id="ARBA00023157"/>
    </source>
</evidence>
<dbReference type="SUPFAM" id="SSF54117">
    <property type="entry name" value="Interleukin 8-like chemokines"/>
    <property type="match status" value="1"/>
</dbReference>
<evidence type="ECO:0000256" key="3">
    <source>
        <dbReference type="ARBA" id="ARBA00022500"/>
    </source>
</evidence>
<feature type="domain" description="Chemokine interleukin-8-like" evidence="12">
    <location>
        <begin position="28"/>
        <end position="87"/>
    </location>
</feature>
<evidence type="ECO:0000256" key="2">
    <source>
        <dbReference type="ARBA" id="ARBA00010868"/>
    </source>
</evidence>
<dbReference type="InterPro" id="IPR000827">
    <property type="entry name" value="Chemokine_CC_CS"/>
</dbReference>
<keyword evidence="8" id="KW-0395">Inflammatory response</keyword>
<reference evidence="13 14" key="1">
    <citation type="submission" date="2021-07" db="EMBL/GenBank/DDBJ databases">
        <authorList>
            <person name="Imarazene B."/>
            <person name="Zahm M."/>
            <person name="Klopp C."/>
            <person name="Cabau C."/>
            <person name="Beille S."/>
            <person name="Jouanno E."/>
            <person name="Castinel A."/>
            <person name="Lluch J."/>
            <person name="Gil L."/>
            <person name="Kuchtly C."/>
            <person name="Lopez Roques C."/>
            <person name="Donnadieu C."/>
            <person name="Parrinello H."/>
            <person name="Journot L."/>
            <person name="Du K."/>
            <person name="Schartl M."/>
            <person name="Retaux S."/>
            <person name="Guiguen Y."/>
        </authorList>
    </citation>
    <scope>NUCLEOTIDE SEQUENCE [LARGE SCALE GENOMIC DNA]</scope>
    <source>
        <strain evidence="13">Pach_M1</strain>
        <tissue evidence="13">Testis</tissue>
    </source>
</reference>
<dbReference type="Gene3D" id="2.40.50.40">
    <property type="match status" value="1"/>
</dbReference>
<evidence type="ECO:0000313" key="14">
    <source>
        <dbReference type="Proteomes" id="UP000752171"/>
    </source>
</evidence>
<evidence type="ECO:0000259" key="12">
    <source>
        <dbReference type="SMART" id="SM00199"/>
    </source>
</evidence>
<dbReference type="GO" id="GO:0006954">
    <property type="term" value="P:inflammatory response"/>
    <property type="evidence" value="ECO:0007669"/>
    <property type="project" value="UniProtKB-KW"/>
</dbReference>
<organism evidence="13 14">
    <name type="scientific">Astyanax mexicanus</name>
    <name type="common">Blind cave fish</name>
    <name type="synonym">Astyanax fasciatus mexicanus</name>
    <dbReference type="NCBI Taxonomy" id="7994"/>
    <lineage>
        <taxon>Eukaryota</taxon>
        <taxon>Metazoa</taxon>
        <taxon>Chordata</taxon>
        <taxon>Craniata</taxon>
        <taxon>Vertebrata</taxon>
        <taxon>Euteleostomi</taxon>
        <taxon>Actinopterygii</taxon>
        <taxon>Neopterygii</taxon>
        <taxon>Teleostei</taxon>
        <taxon>Ostariophysi</taxon>
        <taxon>Characiformes</taxon>
        <taxon>Characoidei</taxon>
        <taxon>Acestrorhamphidae</taxon>
        <taxon>Acestrorhamphinae</taxon>
        <taxon>Astyanax</taxon>
    </lineage>
</organism>
<dbReference type="AlphaFoldDB" id="A0A8T2LT86"/>
<dbReference type="Pfam" id="PF00048">
    <property type="entry name" value="IL8"/>
    <property type="match status" value="1"/>
</dbReference>
<evidence type="ECO:0000256" key="9">
    <source>
        <dbReference type="ARBA" id="ARBA00046039"/>
    </source>
</evidence>
<dbReference type="GO" id="GO:0006955">
    <property type="term" value="P:immune response"/>
    <property type="evidence" value="ECO:0007669"/>
    <property type="project" value="InterPro"/>
</dbReference>
<keyword evidence="5 10" id="KW-0964">Secreted</keyword>
<protein>
    <recommendedName>
        <fullName evidence="10">C-C motif chemokine</fullName>
    </recommendedName>
</protein>
<dbReference type="PANTHER" id="PTHR12015">
    <property type="entry name" value="SMALL INDUCIBLE CYTOKINE A"/>
    <property type="match status" value="1"/>
</dbReference>
<dbReference type="SMART" id="SM00199">
    <property type="entry name" value="SCY"/>
    <property type="match status" value="1"/>
</dbReference>
<keyword evidence="4 10" id="KW-0202">Cytokine</keyword>
<feature type="compositionally biased region" description="Polar residues" evidence="11">
    <location>
        <begin position="92"/>
        <end position="112"/>
    </location>
</feature>
<evidence type="ECO:0000256" key="10">
    <source>
        <dbReference type="RuleBase" id="RU361150"/>
    </source>
</evidence>
<accession>A0A8T2LT86</accession>
<sequence length="112" mass="11949">MRSGSALLLVLLLGSLQLSSSAPAGAGVADCCFKFTTVKKIPLRIVESYTETHSDCALKAIVLLTTKGKKFCVHPDTEWVKSHVAALDRRNNTTTAKPSTANSTTLSTTKLL</sequence>
<keyword evidence="6 10" id="KW-0732">Signal</keyword>
<keyword evidence="3 10" id="KW-0145">Chemotaxis</keyword>
<dbReference type="CDD" id="cd00272">
    <property type="entry name" value="Chemokine_CC"/>
    <property type="match status" value="1"/>
</dbReference>
<dbReference type="PROSITE" id="PS00472">
    <property type="entry name" value="SMALL_CYTOKINES_CC"/>
    <property type="match status" value="1"/>
</dbReference>
<feature type="region of interest" description="Disordered" evidence="11">
    <location>
        <begin position="90"/>
        <end position="112"/>
    </location>
</feature>
<evidence type="ECO:0000256" key="5">
    <source>
        <dbReference type="ARBA" id="ARBA00022525"/>
    </source>
</evidence>
<comment type="caution">
    <text evidence="13">The sequence shown here is derived from an EMBL/GenBank/DDBJ whole genome shotgun (WGS) entry which is preliminary data.</text>
</comment>
<dbReference type="OrthoDB" id="8934837at2759"/>
<name>A0A8T2LT86_ASTMX</name>
<comment type="function">
    <text evidence="9">Chemokine, which displays chemotactic activity for T lymphocytes, preferentially Th2 cells, but not monocytes or granulocytes. Therefore plays an important role in a wide range of inflammatory and immunological processes. Acts by binding to CCR4 at T-cell surface. Mediates GM-CSF/CSF2-driven pain and inflammation. In the brain, required to maintain the typical, highly branched morphology of hippocampal microglia under homeostatic conditions. May be important for the appropriate adaptation of microglial morphology and synaptic plasticity to acute lipopolysaccharide (LPS)-induced neuroinflammation. Plays a role in wound healing, mainly by inducing fibroblast migration into the wound.</text>
</comment>
<feature type="signal peptide" evidence="10">
    <location>
        <begin position="1"/>
        <end position="21"/>
    </location>
</feature>
<dbReference type="PANTHER" id="PTHR12015:SF111">
    <property type="entry name" value="C-C MOTIF CHEMOKINE 17"/>
    <property type="match status" value="1"/>
</dbReference>
<comment type="similarity">
    <text evidence="2 10">Belongs to the intercrine beta (chemokine CC) family.</text>
</comment>
<dbReference type="InterPro" id="IPR001811">
    <property type="entry name" value="Chemokine_IL8-like_dom"/>
</dbReference>
<evidence type="ECO:0000313" key="13">
    <source>
        <dbReference type="EMBL" id="KAG9272031.1"/>
    </source>
</evidence>
<dbReference type="InterPro" id="IPR039809">
    <property type="entry name" value="Chemokine_b/g/d"/>
</dbReference>
<evidence type="ECO:0000256" key="8">
    <source>
        <dbReference type="ARBA" id="ARBA00023198"/>
    </source>
</evidence>
<dbReference type="InterPro" id="IPR036048">
    <property type="entry name" value="Interleukin_8-like_sf"/>
</dbReference>
<evidence type="ECO:0000256" key="11">
    <source>
        <dbReference type="SAM" id="MobiDB-lite"/>
    </source>
</evidence>